<dbReference type="InterPro" id="IPR010679">
    <property type="entry name" value="DUF1254"/>
</dbReference>
<proteinExistence type="predicted"/>
<feature type="domain" description="DUF1214" evidence="2">
    <location>
        <begin position="363"/>
        <end position="471"/>
    </location>
</feature>
<dbReference type="Gene3D" id="2.60.120.600">
    <property type="entry name" value="Domain of unknown function DUF1214, C-terminal domain"/>
    <property type="match status" value="1"/>
</dbReference>
<dbReference type="SUPFAM" id="SSF160935">
    <property type="entry name" value="VPA0735-like"/>
    <property type="match status" value="1"/>
</dbReference>
<keyword evidence="5" id="KW-1185">Reference proteome</keyword>
<dbReference type="AlphaFoldDB" id="A0A419N2V2"/>
<keyword evidence="1" id="KW-0732">Signal</keyword>
<comment type="caution">
    <text evidence="4">The sequence shown here is derived from an EMBL/GenBank/DDBJ whole genome shotgun (WGS) entry which is preliminary data.</text>
</comment>
<evidence type="ECO:0000313" key="4">
    <source>
        <dbReference type="EMBL" id="RJT36064.1"/>
    </source>
</evidence>
<name>A0A419N2V2_9GAMM</name>
<dbReference type="InterPro" id="IPR037049">
    <property type="entry name" value="DUF1214_C_sf"/>
</dbReference>
<dbReference type="InterPro" id="IPR037050">
    <property type="entry name" value="DUF1254_sf"/>
</dbReference>
<sequence length="488" mass="55028">MKIRCLALVISSLLFTAGATAQSEPLTIPHPAKFEDLSMPSPDVKMPESYVKAVAQQAYIWGYPLVNQFNRRMTITQAPYPALNGGMVPVAPMGQLSMLTNYIKPEETFVTCPNQDVVYGLGFYALDKEPVVIQVPDFGDRFWVYAIYDARTDQIGNVGKPYGTKPGFYLLVGPNWKGETPKGISGVIRSSTEMANMIPRIQMDDTPEERTVIQQPIRQVMSYPLSQFDGKMKSFDYSKMPSIGDKPDPQAGEVKWVVPDKFFDQLDNVLTKVPPLPGEQALYAQFRHLVDAGKKDPEVRRWMNEAAEQTDKTVIADFFKWKNNGVAAGNGWNRSKNNAEFGVDYYNRTGTSKSNMFDNKPDETQYFYTDNDFSGTQLDGKQSYTVTFAKGQLPPVKGFWSLTLYNERHLFSPNELNRYSLGTKNKDLKLNDDGSLTLYISHASPGEDKVKNWLPAPEGIFSLYIRAYWGEQAIIDGSWQPPKIQKVQ</sequence>
<dbReference type="InterPro" id="IPR010621">
    <property type="entry name" value="DUF1214"/>
</dbReference>
<reference evidence="4 5" key="1">
    <citation type="submission" date="2018-09" db="EMBL/GenBank/DDBJ databases">
        <authorList>
            <person name="Le Fleche-Mateos A."/>
        </authorList>
    </citation>
    <scope>NUCLEOTIDE SEQUENCE [LARGE SCALE GENOMIC DNA]</scope>
    <source>
        <strain evidence="4 5">DSM 27399</strain>
    </source>
</reference>
<dbReference type="Pfam" id="PF06742">
    <property type="entry name" value="DUF1214"/>
    <property type="match status" value="1"/>
</dbReference>
<feature type="chain" id="PRO_5019397903" evidence="1">
    <location>
        <begin position="22"/>
        <end position="488"/>
    </location>
</feature>
<evidence type="ECO:0000313" key="5">
    <source>
        <dbReference type="Proteomes" id="UP000284908"/>
    </source>
</evidence>
<dbReference type="PANTHER" id="PTHR36509">
    <property type="entry name" value="BLL3101 PROTEIN"/>
    <property type="match status" value="1"/>
</dbReference>
<dbReference type="Pfam" id="PF06863">
    <property type="entry name" value="DUF1254"/>
    <property type="match status" value="1"/>
</dbReference>
<feature type="domain" description="DUF1254" evidence="3">
    <location>
        <begin position="94"/>
        <end position="221"/>
    </location>
</feature>
<accession>A0A419N2V2</accession>
<evidence type="ECO:0000256" key="1">
    <source>
        <dbReference type="SAM" id="SignalP"/>
    </source>
</evidence>
<evidence type="ECO:0000259" key="3">
    <source>
        <dbReference type="Pfam" id="PF06863"/>
    </source>
</evidence>
<dbReference type="Proteomes" id="UP000284908">
    <property type="component" value="Unassembled WGS sequence"/>
</dbReference>
<dbReference type="Gene3D" id="2.60.40.1610">
    <property type="entry name" value="Domain of unknown function DUF1254"/>
    <property type="match status" value="1"/>
</dbReference>
<organism evidence="4 5">
    <name type="scientific">Rahnella woolbedingensis</name>
    <dbReference type="NCBI Taxonomy" id="1510574"/>
    <lineage>
        <taxon>Bacteria</taxon>
        <taxon>Pseudomonadati</taxon>
        <taxon>Pseudomonadota</taxon>
        <taxon>Gammaproteobacteria</taxon>
        <taxon>Enterobacterales</taxon>
        <taxon>Yersiniaceae</taxon>
        <taxon>Rahnella</taxon>
    </lineage>
</organism>
<dbReference type="PANTHER" id="PTHR36509:SF2">
    <property type="entry name" value="BLL3101 PROTEIN"/>
    <property type="match status" value="1"/>
</dbReference>
<dbReference type="RefSeq" id="WP_120134972.1">
    <property type="nucleotide sequence ID" value="NZ_RAHH01000038.1"/>
</dbReference>
<dbReference type="EMBL" id="RAHH01000038">
    <property type="protein sequence ID" value="RJT36064.1"/>
    <property type="molecule type" value="Genomic_DNA"/>
</dbReference>
<dbReference type="OrthoDB" id="547269at2"/>
<evidence type="ECO:0000259" key="2">
    <source>
        <dbReference type="Pfam" id="PF06742"/>
    </source>
</evidence>
<protein>
    <submittedName>
        <fullName evidence="4">DUF1254 domain-containing protein</fullName>
    </submittedName>
</protein>
<feature type="signal peptide" evidence="1">
    <location>
        <begin position="1"/>
        <end position="21"/>
    </location>
</feature>
<gene>
    <name evidence="4" type="ORF">D6C13_22900</name>
</gene>